<protein>
    <recommendedName>
        <fullName evidence="4">Hexosyltransferase</fullName>
        <ecNumber evidence="4">2.4.1.-</ecNumber>
    </recommendedName>
</protein>
<feature type="region of interest" description="Disordered" evidence="5">
    <location>
        <begin position="136"/>
        <end position="185"/>
    </location>
</feature>
<dbReference type="InterPro" id="IPR002495">
    <property type="entry name" value="Glyco_trans_8"/>
</dbReference>
<dbReference type="EMBL" id="NCVQ01000005">
    <property type="protein sequence ID" value="PWZ29645.1"/>
    <property type="molecule type" value="Genomic_DNA"/>
</dbReference>
<dbReference type="UniPathway" id="UPA00845"/>
<sequence length="507" mass="57164">MVRTRRRLVLLLLLLALTVLSPLALYTSRLSVALNSIQARVFPGEITNQGRDVKADKLNALSLETVSSLKEPVDIVFSEELTESKSQELRLPKVGAHKSRVLSEVTVADDYTSSKDNEVIEQVITLEAQDGGLVKGAGVSDEQEKNIGSLQQSSSEESSQDTMPKQTPAKVVAENSQSARTDGKTKTTVLPDMRIRNIKDQLIKAKVYLGLGSIRASSQYLKDLRQRIREVQKVLGDASKDSDLPKNAHEKVKALEQMLIKGKQMQDDCSIIVKKLRAMLHSAEEQLHAHKKQTVFLTQLAAKTLPKGLHCLPLRLANEYFSLDPVRQQFPNQQNLINPKLYHYALFSDNILATAVVVNSTVLNAKHPSDHVIHIVTDKLNYAPMRMWFLSNPPGKATIEVQNIEEFTWLNDSYSPNEDRSLWKLGTLPPGLVTFWNKTFPLSRSWHVLGLGYNPHVNSRDIEHAAVIHYNGNMKPWLEIGLPKFRSYWSKYLDYDQSFLRECNINP</sequence>
<dbReference type="Gene3D" id="3.90.550.10">
    <property type="entry name" value="Spore Coat Polysaccharide Biosynthesis Protein SpsA, Chain A"/>
    <property type="match status" value="1"/>
</dbReference>
<keyword evidence="3 4" id="KW-0328">Glycosyltransferase</keyword>
<dbReference type="EC" id="2.4.1.-" evidence="4"/>
<accession>A0A3L6F909</accession>
<name>A0A3L6F909_MAIZE</name>
<keyword evidence="6" id="KW-0808">Transferase</keyword>
<evidence type="ECO:0000256" key="3">
    <source>
        <dbReference type="ARBA" id="ARBA00022676"/>
    </source>
</evidence>
<keyword evidence="4" id="KW-0333">Golgi apparatus</keyword>
<dbReference type="GO" id="GO:0047262">
    <property type="term" value="F:polygalacturonate 4-alpha-galacturonosyltransferase activity"/>
    <property type="evidence" value="ECO:0007669"/>
    <property type="project" value="InterPro"/>
</dbReference>
<reference evidence="6 7" key="1">
    <citation type="journal article" date="2018" name="Nat. Genet.">
        <title>Extensive intraspecific gene order and gene structural variations between Mo17 and other maize genomes.</title>
        <authorList>
            <person name="Sun S."/>
            <person name="Zhou Y."/>
            <person name="Chen J."/>
            <person name="Shi J."/>
            <person name="Zhao H."/>
            <person name="Zhao H."/>
            <person name="Song W."/>
            <person name="Zhang M."/>
            <person name="Cui Y."/>
            <person name="Dong X."/>
            <person name="Liu H."/>
            <person name="Ma X."/>
            <person name="Jiao Y."/>
            <person name="Wang B."/>
            <person name="Wei X."/>
            <person name="Stein J.C."/>
            <person name="Glaubitz J.C."/>
            <person name="Lu F."/>
            <person name="Yu G."/>
            <person name="Liang C."/>
            <person name="Fengler K."/>
            <person name="Li B."/>
            <person name="Rafalski A."/>
            <person name="Schnable P.S."/>
            <person name="Ware D.H."/>
            <person name="Buckler E.S."/>
            <person name="Lai J."/>
        </authorList>
    </citation>
    <scope>NUCLEOTIDE SEQUENCE [LARGE SCALE GENOMIC DNA]</scope>
    <source>
        <strain evidence="7">cv. Missouri 17</strain>
        <tissue evidence="6">Seedling</tissue>
    </source>
</reference>
<dbReference type="Pfam" id="PF01501">
    <property type="entry name" value="Glyco_transf_8"/>
    <property type="match status" value="1"/>
</dbReference>
<evidence type="ECO:0000256" key="2">
    <source>
        <dbReference type="ARBA" id="ARBA00006351"/>
    </source>
</evidence>
<evidence type="ECO:0000256" key="1">
    <source>
        <dbReference type="ARBA" id="ARBA00004877"/>
    </source>
</evidence>
<dbReference type="InterPro" id="IPR029993">
    <property type="entry name" value="GAUT"/>
</dbReference>
<dbReference type="PANTHER" id="PTHR32116:SF7">
    <property type="entry name" value="GALACTURONOSYLTRANSFERASE 4-RELATED"/>
    <property type="match status" value="1"/>
</dbReference>
<dbReference type="AlphaFoldDB" id="A0A3L6F909"/>
<dbReference type="PANTHER" id="PTHR32116">
    <property type="entry name" value="GALACTURONOSYLTRANSFERASE 4-RELATED"/>
    <property type="match status" value="1"/>
</dbReference>
<keyword evidence="4" id="KW-0961">Cell wall biogenesis/degradation</keyword>
<dbReference type="SUPFAM" id="SSF53448">
    <property type="entry name" value="Nucleotide-diphospho-sugar transferases"/>
    <property type="match status" value="1"/>
</dbReference>
<comment type="subcellular location">
    <subcellularLocation>
        <location evidence="4">Golgi apparatus membrane</location>
        <topology evidence="4">Single-pass type II membrane protein</topology>
    </subcellularLocation>
</comment>
<dbReference type="Pfam" id="PF25557">
    <property type="entry name" value="GAUT_1"/>
    <property type="match status" value="1"/>
</dbReference>
<dbReference type="GO" id="GO:0000139">
    <property type="term" value="C:Golgi membrane"/>
    <property type="evidence" value="ECO:0007669"/>
    <property type="project" value="UniProtKB-SubCell"/>
</dbReference>
<evidence type="ECO:0000313" key="6">
    <source>
        <dbReference type="EMBL" id="PWZ29645.1"/>
    </source>
</evidence>
<comment type="caution">
    <text evidence="6">The sequence shown here is derived from an EMBL/GenBank/DDBJ whole genome shotgun (WGS) entry which is preliminary data.</text>
</comment>
<organism evidence="6 7">
    <name type="scientific">Zea mays</name>
    <name type="common">Maize</name>
    <dbReference type="NCBI Taxonomy" id="4577"/>
    <lineage>
        <taxon>Eukaryota</taxon>
        <taxon>Viridiplantae</taxon>
        <taxon>Streptophyta</taxon>
        <taxon>Embryophyta</taxon>
        <taxon>Tracheophyta</taxon>
        <taxon>Spermatophyta</taxon>
        <taxon>Magnoliopsida</taxon>
        <taxon>Liliopsida</taxon>
        <taxon>Poales</taxon>
        <taxon>Poaceae</taxon>
        <taxon>PACMAD clade</taxon>
        <taxon>Panicoideae</taxon>
        <taxon>Andropogonodae</taxon>
        <taxon>Andropogoneae</taxon>
        <taxon>Tripsacinae</taxon>
        <taxon>Zea</taxon>
    </lineage>
</organism>
<dbReference type="GO" id="GO:0045489">
    <property type="term" value="P:pectin biosynthetic process"/>
    <property type="evidence" value="ECO:0007669"/>
    <property type="project" value="UniProtKB-UniPathway"/>
</dbReference>
<dbReference type="Proteomes" id="UP000251960">
    <property type="component" value="Chromosome 4"/>
</dbReference>
<comment type="pathway">
    <text evidence="1 4">Glycan metabolism; pectin biosynthesis.</text>
</comment>
<evidence type="ECO:0000256" key="4">
    <source>
        <dbReference type="RuleBase" id="RU362027"/>
    </source>
</evidence>
<dbReference type="InterPro" id="IPR029044">
    <property type="entry name" value="Nucleotide-diphossugar_trans"/>
</dbReference>
<proteinExistence type="inferred from homology"/>
<gene>
    <name evidence="6" type="primary">GAUT4_1</name>
    <name evidence="6" type="ORF">Zm00014a_024109</name>
</gene>
<evidence type="ECO:0000256" key="5">
    <source>
        <dbReference type="SAM" id="MobiDB-lite"/>
    </source>
</evidence>
<dbReference type="GO" id="GO:0071555">
    <property type="term" value="P:cell wall organization"/>
    <property type="evidence" value="ECO:0007669"/>
    <property type="project" value="UniProtKB-KW"/>
</dbReference>
<comment type="similarity">
    <text evidence="2 4">Belongs to the glycosyltransferase 8 family.</text>
</comment>
<evidence type="ECO:0000313" key="7">
    <source>
        <dbReference type="Proteomes" id="UP000251960"/>
    </source>
</evidence>
<dbReference type="ExpressionAtlas" id="A0A3L6F909">
    <property type="expression patterns" value="baseline and differential"/>
</dbReference>